<accession>A0A426X5C1</accession>
<proteinExistence type="predicted"/>
<reference evidence="1 2" key="1">
    <citation type="journal article" date="2014" name="Agronomy (Basel)">
        <title>A Draft Genome Sequence for Ensete ventricosum, the Drought-Tolerant Tree Against Hunger.</title>
        <authorList>
            <person name="Harrison J."/>
            <person name="Moore K.A."/>
            <person name="Paszkiewicz K."/>
            <person name="Jones T."/>
            <person name="Grant M."/>
            <person name="Ambacheew D."/>
            <person name="Muzemil S."/>
            <person name="Studholme D.J."/>
        </authorList>
    </citation>
    <scope>NUCLEOTIDE SEQUENCE [LARGE SCALE GENOMIC DNA]</scope>
</reference>
<sequence length="191" mass="22127">MYISYGVFGLLHQSVDQGFNFLDSRFNFFLRALYPKEPSLALVEFLQARFKNIEVCLCRYKSLLVALFPDWCSRWCLLYSRRIPNFTLVLFTTALLMSDSKSLRASLYLQPTYGCLGNRGINDKHDNRLEMVTIGALEGDADSSTMRAAMLERRAIKRRVRLRWIEEGKGSGKQGMQQPRRKWLAAIWGLQ</sequence>
<protein>
    <submittedName>
        <fullName evidence="1">Uncharacterized protein</fullName>
    </submittedName>
</protein>
<organism evidence="1 2">
    <name type="scientific">Ensete ventricosum</name>
    <name type="common">Abyssinian banana</name>
    <name type="synonym">Musa ensete</name>
    <dbReference type="NCBI Taxonomy" id="4639"/>
    <lineage>
        <taxon>Eukaryota</taxon>
        <taxon>Viridiplantae</taxon>
        <taxon>Streptophyta</taxon>
        <taxon>Embryophyta</taxon>
        <taxon>Tracheophyta</taxon>
        <taxon>Spermatophyta</taxon>
        <taxon>Magnoliopsida</taxon>
        <taxon>Liliopsida</taxon>
        <taxon>Zingiberales</taxon>
        <taxon>Musaceae</taxon>
        <taxon>Ensete</taxon>
    </lineage>
</organism>
<dbReference type="EMBL" id="AMZH03026357">
    <property type="protein sequence ID" value="RRT34640.1"/>
    <property type="molecule type" value="Genomic_DNA"/>
</dbReference>
<dbReference type="AlphaFoldDB" id="A0A426X5C1"/>
<comment type="caution">
    <text evidence="1">The sequence shown here is derived from an EMBL/GenBank/DDBJ whole genome shotgun (WGS) entry which is preliminary data.</text>
</comment>
<evidence type="ECO:0000313" key="1">
    <source>
        <dbReference type="EMBL" id="RRT34640.1"/>
    </source>
</evidence>
<name>A0A426X5C1_ENSVE</name>
<evidence type="ECO:0000313" key="2">
    <source>
        <dbReference type="Proteomes" id="UP000287651"/>
    </source>
</evidence>
<gene>
    <name evidence="1" type="ORF">B296_00057734</name>
</gene>
<dbReference type="Proteomes" id="UP000287651">
    <property type="component" value="Unassembled WGS sequence"/>
</dbReference>